<dbReference type="Proteomes" id="UP000784294">
    <property type="component" value="Unassembled WGS sequence"/>
</dbReference>
<sequence>MRILSHHIGFYDYQPSTYSCLCVSESGFIAAGRCDGSLEVYQDLGDLFLISRIPPGILCSVESLAWLDKRLFTCGGSGALLELNIKNGQIKVGNDGGYISVIHATESELELEKTLPKLCGKVLCLALHKNQLAAGSNDGVLRVFNWKTSTILHSFNLDSCDKSNKPIIWCLIFARCASCYSLWMPYETILYVAFSVAALIGKSSLSL</sequence>
<evidence type="ECO:0000313" key="2">
    <source>
        <dbReference type="Proteomes" id="UP000784294"/>
    </source>
</evidence>
<dbReference type="InterPro" id="IPR036322">
    <property type="entry name" value="WD40_repeat_dom_sf"/>
</dbReference>
<dbReference type="GO" id="GO:0003723">
    <property type="term" value="F:RNA binding"/>
    <property type="evidence" value="ECO:0007669"/>
    <property type="project" value="TreeGrafter"/>
</dbReference>
<dbReference type="PANTHER" id="PTHR44163">
    <property type="entry name" value="U3 SMALL NUCLEOLAR RNA-ASSOCIATED PROTEIN 4 HOMOLOG"/>
    <property type="match status" value="1"/>
</dbReference>
<dbReference type="AlphaFoldDB" id="A0A3S4ZZ73"/>
<name>A0A3S4ZZ73_9PLAT</name>
<dbReference type="EMBL" id="CAAALY010061953">
    <property type="protein sequence ID" value="VEL23445.1"/>
    <property type="molecule type" value="Genomic_DNA"/>
</dbReference>
<organism evidence="1 2">
    <name type="scientific">Protopolystoma xenopodis</name>
    <dbReference type="NCBI Taxonomy" id="117903"/>
    <lineage>
        <taxon>Eukaryota</taxon>
        <taxon>Metazoa</taxon>
        <taxon>Spiralia</taxon>
        <taxon>Lophotrochozoa</taxon>
        <taxon>Platyhelminthes</taxon>
        <taxon>Monogenea</taxon>
        <taxon>Polyopisthocotylea</taxon>
        <taxon>Polystomatidea</taxon>
        <taxon>Polystomatidae</taxon>
        <taxon>Protopolystoma</taxon>
    </lineage>
</organism>
<gene>
    <name evidence="1" type="ORF">PXEA_LOCUS16885</name>
</gene>
<evidence type="ECO:0000313" key="1">
    <source>
        <dbReference type="EMBL" id="VEL23445.1"/>
    </source>
</evidence>
<proteinExistence type="predicted"/>
<dbReference type="Gene3D" id="2.130.10.10">
    <property type="entry name" value="YVTN repeat-like/Quinoprotein amine dehydrogenase"/>
    <property type="match status" value="1"/>
</dbReference>
<dbReference type="GO" id="GO:0000462">
    <property type="term" value="P:maturation of SSU-rRNA from tricistronic rRNA transcript (SSU-rRNA, 5.8S rRNA, LSU-rRNA)"/>
    <property type="evidence" value="ECO:0007669"/>
    <property type="project" value="InterPro"/>
</dbReference>
<evidence type="ECO:0008006" key="3">
    <source>
        <dbReference type="Google" id="ProtNLM"/>
    </source>
</evidence>
<dbReference type="OrthoDB" id="8883818at2759"/>
<dbReference type="PANTHER" id="PTHR44163:SF1">
    <property type="entry name" value="U3 SMALL NUCLEOLAR RNA-ASSOCIATED PROTEIN 4 HOMOLOG"/>
    <property type="match status" value="1"/>
</dbReference>
<dbReference type="InterPro" id="IPR046351">
    <property type="entry name" value="UTP4"/>
</dbReference>
<keyword evidence="2" id="KW-1185">Reference proteome</keyword>
<reference evidence="1" key="1">
    <citation type="submission" date="2018-11" db="EMBL/GenBank/DDBJ databases">
        <authorList>
            <consortium name="Pathogen Informatics"/>
        </authorList>
    </citation>
    <scope>NUCLEOTIDE SEQUENCE</scope>
</reference>
<comment type="caution">
    <text evidence="1">The sequence shown here is derived from an EMBL/GenBank/DDBJ whole genome shotgun (WGS) entry which is preliminary data.</text>
</comment>
<dbReference type="GO" id="GO:0032040">
    <property type="term" value="C:small-subunit processome"/>
    <property type="evidence" value="ECO:0007669"/>
    <property type="project" value="TreeGrafter"/>
</dbReference>
<dbReference type="InterPro" id="IPR015943">
    <property type="entry name" value="WD40/YVTN_repeat-like_dom_sf"/>
</dbReference>
<accession>A0A3S4ZZ73</accession>
<dbReference type="SUPFAM" id="SSF50978">
    <property type="entry name" value="WD40 repeat-like"/>
    <property type="match status" value="1"/>
</dbReference>
<protein>
    <recommendedName>
        <fullName evidence="3">Anaphase-promoting complex subunit 4 WD40 domain-containing protein</fullName>
    </recommendedName>
</protein>
<dbReference type="GO" id="GO:0030686">
    <property type="term" value="C:90S preribosome"/>
    <property type="evidence" value="ECO:0007669"/>
    <property type="project" value="InterPro"/>
</dbReference>
<dbReference type="GO" id="GO:0034455">
    <property type="term" value="C:t-UTP complex"/>
    <property type="evidence" value="ECO:0007669"/>
    <property type="project" value="TreeGrafter"/>
</dbReference>